<evidence type="ECO:0000256" key="5">
    <source>
        <dbReference type="SAM" id="SignalP"/>
    </source>
</evidence>
<evidence type="ECO:0000259" key="6">
    <source>
        <dbReference type="Pfam" id="PF01229"/>
    </source>
</evidence>
<keyword evidence="3" id="KW-0326">Glycosidase</keyword>
<comment type="similarity">
    <text evidence="1">Belongs to the glycosyl hydrolase 39 family.</text>
</comment>
<evidence type="ECO:0000313" key="7">
    <source>
        <dbReference type="EMBL" id="THD10715.1"/>
    </source>
</evidence>
<evidence type="ECO:0000313" key="8">
    <source>
        <dbReference type="Proteomes" id="UP000307749"/>
    </source>
</evidence>
<accession>A0A4S3KP05</accession>
<proteinExistence type="inferred from homology"/>
<feature type="active site" description="Proton donor" evidence="4">
    <location>
        <position position="193"/>
    </location>
</feature>
<dbReference type="EMBL" id="MWQO01000023">
    <property type="protein sequence ID" value="THD10715.1"/>
    <property type="molecule type" value="Genomic_DNA"/>
</dbReference>
<dbReference type="PANTHER" id="PTHR12631">
    <property type="entry name" value="ALPHA-L-IDURONIDASE"/>
    <property type="match status" value="1"/>
</dbReference>
<dbReference type="SUPFAM" id="SSF51011">
    <property type="entry name" value="Glycosyl hydrolase domain"/>
    <property type="match status" value="1"/>
</dbReference>
<dbReference type="PRINTS" id="PR00745">
    <property type="entry name" value="GLHYDRLASE39"/>
</dbReference>
<dbReference type="AlphaFoldDB" id="A0A4S3KP05"/>
<sequence length="519" mass="58413">MIVRRALRRVAWVIPLFALHSACALAQTAAPAKAVPIEVDAQAAGQPFPHFWERMFGSGHAVLTLRASYRRDLSMVKRATGFDYVRFHGIFDRHVGMFHIGPDGKPVYNFSLVDQIYDGLLARGVKPYVELGFMPRELAADPADTNGFWYHPITSPPKSYKLWDAMIRAFARHLVARYGIDEVSTWYFEVWNEPNLNFWAGKPKQATYFKLYANTARALKEVSPRLRVGGPATAQTAWVRAFLDYTHAHDVPVDFLSAHVYGDDTAQNVFHKDEHIPRRAMVCDAVAKVHREIAQSADPHLPFILSEYNATYMNLPNVTDSAYMGPYLAETVDRCAGKVTMMSYWTFSDVFEEQGVVKTPFYGGYGLVSAYGMRKPAFNAFALLHKLGRTRLPVRGADVIATRRRDGTLALALWNYAPPVNLTPNYVDRAPVQPAKRFDVHFTHLAAGSYATLWRVGRHHADVMRLYDAMGRPAYPTQLQTAELRRAGMLAPPRVLPIRDGHVEVTLPPYGLALLEVHA</sequence>
<dbReference type="Proteomes" id="UP000307749">
    <property type="component" value="Unassembled WGS sequence"/>
</dbReference>
<dbReference type="InterPro" id="IPR049165">
    <property type="entry name" value="GH39_as"/>
</dbReference>
<dbReference type="Pfam" id="PF01229">
    <property type="entry name" value="Glyco_hydro_39"/>
    <property type="match status" value="1"/>
</dbReference>
<dbReference type="Gene3D" id="2.60.40.1500">
    <property type="entry name" value="Glycosyl hydrolase domain, family 39"/>
    <property type="match status" value="1"/>
</dbReference>
<dbReference type="InterPro" id="IPR049166">
    <property type="entry name" value="GH39_cat"/>
</dbReference>
<evidence type="ECO:0000256" key="1">
    <source>
        <dbReference type="ARBA" id="ARBA00008875"/>
    </source>
</evidence>
<feature type="signal peptide" evidence="5">
    <location>
        <begin position="1"/>
        <end position="26"/>
    </location>
</feature>
<keyword evidence="2 7" id="KW-0378">Hydrolase</keyword>
<dbReference type="InterPro" id="IPR000514">
    <property type="entry name" value="Glyco_hydro_39"/>
</dbReference>
<dbReference type="Gene3D" id="3.20.20.80">
    <property type="entry name" value="Glycosidases"/>
    <property type="match status" value="1"/>
</dbReference>
<keyword evidence="8" id="KW-1185">Reference proteome</keyword>
<dbReference type="GO" id="GO:0005975">
    <property type="term" value="P:carbohydrate metabolic process"/>
    <property type="evidence" value="ECO:0007669"/>
    <property type="project" value="InterPro"/>
</dbReference>
<dbReference type="OrthoDB" id="9776971at2"/>
<dbReference type="GO" id="GO:0004553">
    <property type="term" value="F:hydrolase activity, hydrolyzing O-glycosyl compounds"/>
    <property type="evidence" value="ECO:0007669"/>
    <property type="project" value="InterPro"/>
</dbReference>
<dbReference type="InterPro" id="IPR051923">
    <property type="entry name" value="Glycosyl_Hydrolase_39"/>
</dbReference>
<dbReference type="STRING" id="993689.GCA_002077135_01057"/>
<organism evidence="7 8">
    <name type="scientific">Metallibacterium scheffleri</name>
    <dbReference type="NCBI Taxonomy" id="993689"/>
    <lineage>
        <taxon>Bacteria</taxon>
        <taxon>Pseudomonadati</taxon>
        <taxon>Pseudomonadota</taxon>
        <taxon>Gammaproteobacteria</taxon>
        <taxon>Lysobacterales</taxon>
        <taxon>Rhodanobacteraceae</taxon>
        <taxon>Metallibacterium</taxon>
    </lineage>
</organism>
<comment type="caution">
    <text evidence="7">The sequence shown here is derived from an EMBL/GenBank/DDBJ whole genome shotgun (WGS) entry which is preliminary data.</text>
</comment>
<dbReference type="PANTHER" id="PTHR12631:SF10">
    <property type="entry name" value="BETA-XYLOSIDASE-LIKE PROTEIN-RELATED"/>
    <property type="match status" value="1"/>
</dbReference>
<name>A0A4S3KP05_9GAMM</name>
<gene>
    <name evidence="7" type="ORF">B1806_07120</name>
</gene>
<feature type="domain" description="Glycosyl hydrolases family 39 N-terminal catalytic" evidence="6">
    <location>
        <begin position="37"/>
        <end position="487"/>
    </location>
</feature>
<dbReference type="SUPFAM" id="SSF51445">
    <property type="entry name" value="(Trans)glycosidases"/>
    <property type="match status" value="1"/>
</dbReference>
<evidence type="ECO:0000256" key="3">
    <source>
        <dbReference type="ARBA" id="ARBA00023295"/>
    </source>
</evidence>
<reference evidence="7 8" key="1">
    <citation type="submission" date="2017-02" db="EMBL/GenBank/DDBJ databases">
        <title>Whole genome sequencing of Metallibacterium scheffleri DSM 24874 (T).</title>
        <authorList>
            <person name="Kumar S."/>
            <person name="Patil P."/>
            <person name="Patil P.B."/>
        </authorList>
    </citation>
    <scope>NUCLEOTIDE SEQUENCE [LARGE SCALE GENOMIC DNA]</scope>
    <source>
        <strain evidence="7 8">DSM 24874</strain>
    </source>
</reference>
<protein>
    <submittedName>
        <fullName evidence="7">Glycosyl hydrolase family 39</fullName>
    </submittedName>
</protein>
<keyword evidence="5" id="KW-0732">Signal</keyword>
<evidence type="ECO:0000256" key="4">
    <source>
        <dbReference type="PIRSR" id="PIRSR600514-1"/>
    </source>
</evidence>
<dbReference type="PROSITE" id="PS01027">
    <property type="entry name" value="GLYCOSYL_HYDROL_F39"/>
    <property type="match status" value="1"/>
</dbReference>
<feature type="chain" id="PRO_5020490312" evidence="5">
    <location>
        <begin position="27"/>
        <end position="519"/>
    </location>
</feature>
<dbReference type="InterPro" id="IPR017853">
    <property type="entry name" value="GH"/>
</dbReference>
<evidence type="ECO:0000256" key="2">
    <source>
        <dbReference type="ARBA" id="ARBA00022801"/>
    </source>
</evidence>